<name>A0AAE0M6Y9_9PEZI</name>
<reference evidence="2" key="2">
    <citation type="submission" date="2023-06" db="EMBL/GenBank/DDBJ databases">
        <authorList>
            <consortium name="Lawrence Berkeley National Laboratory"/>
            <person name="Haridas S."/>
            <person name="Hensen N."/>
            <person name="Bonometti L."/>
            <person name="Westerberg I."/>
            <person name="Brannstrom I.O."/>
            <person name="Guillou S."/>
            <person name="Cros-Aarteil S."/>
            <person name="Calhoun S."/>
            <person name="Kuo A."/>
            <person name="Mondo S."/>
            <person name="Pangilinan J."/>
            <person name="Riley R."/>
            <person name="Labutti K."/>
            <person name="Andreopoulos B."/>
            <person name="Lipzen A."/>
            <person name="Chen C."/>
            <person name="Yanf M."/>
            <person name="Daum C."/>
            <person name="Ng V."/>
            <person name="Clum A."/>
            <person name="Steindorff A."/>
            <person name="Ohm R."/>
            <person name="Martin F."/>
            <person name="Silar P."/>
            <person name="Natvig D."/>
            <person name="Lalanne C."/>
            <person name="Gautier V."/>
            <person name="Ament-Velasquez S.L."/>
            <person name="Kruys A."/>
            <person name="Hutchinson M.I."/>
            <person name="Powell A.J."/>
            <person name="Barry K."/>
            <person name="Miller A.N."/>
            <person name="Grigoriev I.V."/>
            <person name="Debuchy R."/>
            <person name="Gladieux P."/>
            <person name="Thoren M.H."/>
            <person name="Johannesson H."/>
        </authorList>
    </citation>
    <scope>NUCLEOTIDE SEQUENCE</scope>
    <source>
        <strain evidence="2">CBS 118394</strain>
    </source>
</reference>
<dbReference type="EMBL" id="JAUEDM010000003">
    <property type="protein sequence ID" value="KAK3321617.1"/>
    <property type="molecule type" value="Genomic_DNA"/>
</dbReference>
<sequence length="70" mass="7940">MYALCSVFSLLIRFGMLRTVSDSGKESCCFFCHAQSHYLPLPATEFTMSMCSDTTHKRKQPETSLSKHES</sequence>
<evidence type="ECO:0000313" key="3">
    <source>
        <dbReference type="Proteomes" id="UP001283341"/>
    </source>
</evidence>
<accession>A0AAE0M6Y9</accession>
<gene>
    <name evidence="2" type="ORF">B0H66DRAFT_176399</name>
</gene>
<evidence type="ECO:0008006" key="4">
    <source>
        <dbReference type="Google" id="ProtNLM"/>
    </source>
</evidence>
<keyword evidence="1" id="KW-0732">Signal</keyword>
<dbReference type="Proteomes" id="UP001283341">
    <property type="component" value="Unassembled WGS sequence"/>
</dbReference>
<proteinExistence type="predicted"/>
<evidence type="ECO:0000313" key="2">
    <source>
        <dbReference type="EMBL" id="KAK3321617.1"/>
    </source>
</evidence>
<feature type="signal peptide" evidence="1">
    <location>
        <begin position="1"/>
        <end position="19"/>
    </location>
</feature>
<comment type="caution">
    <text evidence="2">The sequence shown here is derived from an EMBL/GenBank/DDBJ whole genome shotgun (WGS) entry which is preliminary data.</text>
</comment>
<dbReference type="AlphaFoldDB" id="A0AAE0M6Y9"/>
<evidence type="ECO:0000256" key="1">
    <source>
        <dbReference type="SAM" id="SignalP"/>
    </source>
</evidence>
<reference evidence="2" key="1">
    <citation type="journal article" date="2023" name="Mol. Phylogenet. Evol.">
        <title>Genome-scale phylogeny and comparative genomics of the fungal order Sordariales.</title>
        <authorList>
            <person name="Hensen N."/>
            <person name="Bonometti L."/>
            <person name="Westerberg I."/>
            <person name="Brannstrom I.O."/>
            <person name="Guillou S."/>
            <person name="Cros-Aarteil S."/>
            <person name="Calhoun S."/>
            <person name="Haridas S."/>
            <person name="Kuo A."/>
            <person name="Mondo S."/>
            <person name="Pangilinan J."/>
            <person name="Riley R."/>
            <person name="LaButti K."/>
            <person name="Andreopoulos B."/>
            <person name="Lipzen A."/>
            <person name="Chen C."/>
            <person name="Yan M."/>
            <person name="Daum C."/>
            <person name="Ng V."/>
            <person name="Clum A."/>
            <person name="Steindorff A."/>
            <person name="Ohm R.A."/>
            <person name="Martin F."/>
            <person name="Silar P."/>
            <person name="Natvig D.O."/>
            <person name="Lalanne C."/>
            <person name="Gautier V."/>
            <person name="Ament-Velasquez S.L."/>
            <person name="Kruys A."/>
            <person name="Hutchinson M.I."/>
            <person name="Powell A.J."/>
            <person name="Barry K."/>
            <person name="Miller A.N."/>
            <person name="Grigoriev I.V."/>
            <person name="Debuchy R."/>
            <person name="Gladieux P."/>
            <person name="Hiltunen Thoren M."/>
            <person name="Johannesson H."/>
        </authorList>
    </citation>
    <scope>NUCLEOTIDE SEQUENCE</scope>
    <source>
        <strain evidence="2">CBS 118394</strain>
    </source>
</reference>
<organism evidence="2 3">
    <name type="scientific">Apodospora peruviana</name>
    <dbReference type="NCBI Taxonomy" id="516989"/>
    <lineage>
        <taxon>Eukaryota</taxon>
        <taxon>Fungi</taxon>
        <taxon>Dikarya</taxon>
        <taxon>Ascomycota</taxon>
        <taxon>Pezizomycotina</taxon>
        <taxon>Sordariomycetes</taxon>
        <taxon>Sordariomycetidae</taxon>
        <taxon>Sordariales</taxon>
        <taxon>Lasiosphaeriaceae</taxon>
        <taxon>Apodospora</taxon>
    </lineage>
</organism>
<feature type="chain" id="PRO_5042020114" description="Secreted protein" evidence="1">
    <location>
        <begin position="20"/>
        <end position="70"/>
    </location>
</feature>
<protein>
    <recommendedName>
        <fullName evidence="4">Secreted protein</fullName>
    </recommendedName>
</protein>
<keyword evidence="3" id="KW-1185">Reference proteome</keyword>